<dbReference type="EMBL" id="MCFF01000050">
    <property type="protein sequence ID" value="ORZ05549.1"/>
    <property type="molecule type" value="Genomic_DNA"/>
</dbReference>
<evidence type="ECO:0000313" key="3">
    <source>
        <dbReference type="Proteomes" id="UP000193648"/>
    </source>
</evidence>
<dbReference type="PANTHER" id="PTHR21780">
    <property type="entry name" value="TRANSMEMBRANE PROTEIN 209"/>
    <property type="match status" value="1"/>
</dbReference>
<dbReference type="InParanoid" id="A0A1Y2GBX0"/>
<comment type="caution">
    <text evidence="2">The sequence shown here is derived from an EMBL/GenBank/DDBJ whole genome shotgun (WGS) entry which is preliminary data.</text>
</comment>
<dbReference type="GeneID" id="33567447"/>
<dbReference type="RefSeq" id="XP_021877123.1">
    <property type="nucleotide sequence ID" value="XM_022025603.1"/>
</dbReference>
<evidence type="ECO:0000256" key="1">
    <source>
        <dbReference type="SAM" id="MobiDB-lite"/>
    </source>
</evidence>
<dbReference type="AlphaFoldDB" id="A0A1Y2GBX0"/>
<dbReference type="PANTHER" id="PTHR21780:SF0">
    <property type="entry name" value="TRANSMEMBRANE PROTEIN 209"/>
    <property type="match status" value="1"/>
</dbReference>
<feature type="region of interest" description="Disordered" evidence="1">
    <location>
        <begin position="119"/>
        <end position="141"/>
    </location>
</feature>
<dbReference type="OrthoDB" id="509821at2759"/>
<feature type="compositionally biased region" description="Basic and acidic residues" evidence="1">
    <location>
        <begin position="119"/>
        <end position="134"/>
    </location>
</feature>
<protein>
    <submittedName>
        <fullName evidence="2">Cytochrome B561, N terminal-domain-containing protein</fullName>
    </submittedName>
</protein>
<dbReference type="STRING" id="64571.A0A1Y2GBX0"/>
<sequence length="510" mass="56658">MTSSNNFEYEPLTPSQRALLGLDPVISKVPGAVPIFKRSVSTPHNLTEKPIMSTYVSPSQVPFSSSRTPFQKPNVGTVAPEYRDAATILSKSMARSFNQVSVQDKADLNRLMKSLEAREELQNEWKGPDADSSKRSFGLHSGFGAPQNGLQGGVDMAVPDLRASINARGPVPQYRHALRTTLSKDHTSKTDLQKDGLYVVGHSKVLKNLKVSEQQLDRWVFNLRKWLWNKIVMHVCNEMEAVDEELAKQGLSYLDCKNATMFYCSVPVSQNVNGTASTAPGPPASAPLTSSLAWGAASVAAPRLPSAFGPPQPQQPQLPTSLQDLEARYGSSNIVKQRLYLEAYLAVPGCANRKYVVERLQAMGPLLTHFIWDSHGVTWDGAKKSWTPDLPSDAQIIMHLFMTYIDTNMPSQPAEVYDRFLFTYKHYVPMENKPDPTTALQIKQTSKFPPNYSLVVGGSLWEVVPKRLNVWYTMVLFIYMVMKENGGYLGQINIGTQWIGLGNVVEGYDL</sequence>
<dbReference type="GO" id="GO:0016020">
    <property type="term" value="C:membrane"/>
    <property type="evidence" value="ECO:0007669"/>
    <property type="project" value="TreeGrafter"/>
</dbReference>
<evidence type="ECO:0000313" key="2">
    <source>
        <dbReference type="EMBL" id="ORZ05549.1"/>
    </source>
</evidence>
<name>A0A1Y2GBX0_9FUNG</name>
<dbReference type="InterPro" id="IPR019176">
    <property type="entry name" value="Cytochrome_B561-rel"/>
</dbReference>
<proteinExistence type="predicted"/>
<dbReference type="Proteomes" id="UP000193648">
    <property type="component" value="Unassembled WGS sequence"/>
</dbReference>
<organism evidence="2 3">
    <name type="scientific">Lobosporangium transversale</name>
    <dbReference type="NCBI Taxonomy" id="64571"/>
    <lineage>
        <taxon>Eukaryota</taxon>
        <taxon>Fungi</taxon>
        <taxon>Fungi incertae sedis</taxon>
        <taxon>Mucoromycota</taxon>
        <taxon>Mortierellomycotina</taxon>
        <taxon>Mortierellomycetes</taxon>
        <taxon>Mortierellales</taxon>
        <taxon>Mortierellaceae</taxon>
        <taxon>Lobosporangium</taxon>
    </lineage>
</organism>
<reference evidence="2 3" key="1">
    <citation type="submission" date="2016-07" db="EMBL/GenBank/DDBJ databases">
        <title>Pervasive Adenine N6-methylation of Active Genes in Fungi.</title>
        <authorList>
            <consortium name="DOE Joint Genome Institute"/>
            <person name="Mondo S.J."/>
            <person name="Dannebaum R.O."/>
            <person name="Kuo R.C."/>
            <person name="Labutti K."/>
            <person name="Haridas S."/>
            <person name="Kuo A."/>
            <person name="Salamov A."/>
            <person name="Ahrendt S.R."/>
            <person name="Lipzen A."/>
            <person name="Sullivan W."/>
            <person name="Andreopoulos W.B."/>
            <person name="Clum A."/>
            <person name="Lindquist E."/>
            <person name="Daum C."/>
            <person name="Ramamoorthy G.K."/>
            <person name="Gryganskyi A."/>
            <person name="Culley D."/>
            <person name="Magnuson J.K."/>
            <person name="James T.Y."/>
            <person name="O'Malley M.A."/>
            <person name="Stajich J.E."/>
            <person name="Spatafora J.W."/>
            <person name="Visel A."/>
            <person name="Grigoriev I.V."/>
        </authorList>
    </citation>
    <scope>NUCLEOTIDE SEQUENCE [LARGE SCALE GENOMIC DNA]</scope>
    <source>
        <strain evidence="2 3">NRRL 3116</strain>
    </source>
</reference>
<gene>
    <name evidence="2" type="ORF">BCR41DRAFT_361772</name>
</gene>
<accession>A0A1Y2GBX0</accession>
<keyword evidence="3" id="KW-1185">Reference proteome</keyword>
<dbReference type="Pfam" id="PF09786">
    <property type="entry name" value="CytochromB561_N"/>
    <property type="match status" value="1"/>
</dbReference>